<dbReference type="InterPro" id="IPR001119">
    <property type="entry name" value="SLH_dom"/>
</dbReference>
<keyword evidence="3" id="KW-1185">Reference proteome</keyword>
<dbReference type="Proteomes" id="UP000515679">
    <property type="component" value="Chromosome"/>
</dbReference>
<feature type="domain" description="SLH" evidence="1">
    <location>
        <begin position="354"/>
        <end position="414"/>
    </location>
</feature>
<dbReference type="PANTHER" id="PTHR43308">
    <property type="entry name" value="OUTER MEMBRANE PROTEIN ALPHA-RELATED"/>
    <property type="match status" value="1"/>
</dbReference>
<evidence type="ECO:0000259" key="1">
    <source>
        <dbReference type="PROSITE" id="PS51272"/>
    </source>
</evidence>
<dbReference type="InterPro" id="IPR051465">
    <property type="entry name" value="Cell_Envelope_Struct_Comp"/>
</dbReference>
<gene>
    <name evidence="2" type="ORF">FPL14_08385</name>
</gene>
<sequence length="414" mass="43900">MSLIQLKSEIGKDSSGKPIETWKVESDLLNKAISALSNKQGSAKRVVIPVTLTADKSATVELPADALAAAGTGSPTAIITVTFDGASYDLPVNVLDLKAIAKSLGSDLKDTKVSITLKQVTGQSAEALAKNAKDASLNLLGQAIEFSVTVSGNGKSQEIANYGSTYVTRTITLNQSVNGITPSVVVYDAASGKFSFVPATFSVVAGKTFVTIKRNGNSVYAVVESKKTFSDIQKHWARADIELLASKALLKGISEDTFAPNQLITRAEFATLLAQALGLREDKSAAKFSDITGTESYAGYVGAAAKAKIVSGKNDGSFRPDENITREQMAVMIANAIRFVGKNSGNKADADKVLAKFKDQAQISKWAKLSVLEVVEAGIMNGAKADRFSPSEFVTRAEEAAIVKRLLVHLRFIN</sequence>
<reference evidence="2 3" key="1">
    <citation type="submission" date="2019-07" db="EMBL/GenBank/DDBJ databases">
        <authorList>
            <person name="Kim J.K."/>
            <person name="Cheong H.-M."/>
            <person name="Choi Y."/>
            <person name="Hwang K.J."/>
            <person name="Lee S."/>
            <person name="Choi C."/>
        </authorList>
    </citation>
    <scope>NUCLEOTIDE SEQUENCE [LARGE SCALE GENOMIC DNA]</scope>
    <source>
        <strain evidence="2 3">KS 22</strain>
    </source>
</reference>
<dbReference type="PANTHER" id="PTHR43308:SF5">
    <property type="entry name" value="S-LAYER PROTEIN _ PEPTIDOGLYCAN ENDO-BETA-N-ACETYLGLUCOSAMINIDASE"/>
    <property type="match status" value="1"/>
</dbReference>
<feature type="domain" description="SLH" evidence="1">
    <location>
        <begin position="288"/>
        <end position="347"/>
    </location>
</feature>
<accession>A0A7G5BW74</accession>
<feature type="domain" description="SLH" evidence="1">
    <location>
        <begin position="224"/>
        <end position="287"/>
    </location>
</feature>
<proteinExistence type="predicted"/>
<dbReference type="Pfam" id="PF00395">
    <property type="entry name" value="SLH"/>
    <property type="match status" value="3"/>
</dbReference>
<name>A0A7G5BW74_9BACL</name>
<dbReference type="KEGG" id="cchl:FPL14_08385"/>
<evidence type="ECO:0000313" key="2">
    <source>
        <dbReference type="EMBL" id="QMV41208.1"/>
    </source>
</evidence>
<protein>
    <submittedName>
        <fullName evidence="2">S-layer homology domain-containing protein</fullName>
    </submittedName>
</protein>
<evidence type="ECO:0000313" key="3">
    <source>
        <dbReference type="Proteomes" id="UP000515679"/>
    </source>
</evidence>
<organism evidence="2 3">
    <name type="scientific">Cohnella cholangitidis</name>
    <dbReference type="NCBI Taxonomy" id="2598458"/>
    <lineage>
        <taxon>Bacteria</taxon>
        <taxon>Bacillati</taxon>
        <taxon>Bacillota</taxon>
        <taxon>Bacilli</taxon>
        <taxon>Bacillales</taxon>
        <taxon>Paenibacillaceae</taxon>
        <taxon>Cohnella</taxon>
    </lineage>
</organism>
<dbReference type="PROSITE" id="PS51272">
    <property type="entry name" value="SLH"/>
    <property type="match status" value="3"/>
</dbReference>
<dbReference type="EMBL" id="CP041969">
    <property type="protein sequence ID" value="QMV41208.1"/>
    <property type="molecule type" value="Genomic_DNA"/>
</dbReference>
<dbReference type="AlphaFoldDB" id="A0A7G5BW74"/>